<feature type="compositionally biased region" description="Basic residues" evidence="1">
    <location>
        <begin position="12"/>
        <end position="22"/>
    </location>
</feature>
<comment type="caution">
    <text evidence="2">The sequence shown here is derived from an EMBL/GenBank/DDBJ whole genome shotgun (WGS) entry which is preliminary data.</text>
</comment>
<name>A0A6L3VYD3_9ACTN</name>
<gene>
    <name evidence="2" type="ORF">F9B16_24495</name>
</gene>
<evidence type="ECO:0000256" key="1">
    <source>
        <dbReference type="SAM" id="MobiDB-lite"/>
    </source>
</evidence>
<sequence length="81" mass="8998">MKNERLVAAARKGGRKSKGPRRARTLRVPMDFDTQIEEAAERSGFDDVNGFLLDVLTRAEAAGLFEVASPPMRQQRLRLGA</sequence>
<protein>
    <submittedName>
        <fullName evidence="2">Uncharacterized protein</fullName>
    </submittedName>
</protein>
<dbReference type="AlphaFoldDB" id="A0A6L3VYD3"/>
<evidence type="ECO:0000313" key="2">
    <source>
        <dbReference type="EMBL" id="KAB2376997.1"/>
    </source>
</evidence>
<dbReference type="Proteomes" id="UP000483004">
    <property type="component" value="Unassembled WGS sequence"/>
</dbReference>
<reference evidence="2 3" key="1">
    <citation type="submission" date="2019-09" db="EMBL/GenBank/DDBJ databases">
        <title>Actinomadura physcomitrii sp. nov., a novel actinomycete isolated from moss [Physcomitrium sphaericum (Ludw) Fuernr].</title>
        <authorList>
            <person name="Liu C."/>
            <person name="Zhuang X."/>
        </authorList>
    </citation>
    <scope>NUCLEOTIDE SEQUENCE [LARGE SCALE GENOMIC DNA]</scope>
    <source>
        <strain evidence="2 3">CYP1-1B</strain>
    </source>
</reference>
<feature type="region of interest" description="Disordered" evidence="1">
    <location>
        <begin position="1"/>
        <end position="22"/>
    </location>
</feature>
<evidence type="ECO:0000313" key="3">
    <source>
        <dbReference type="Proteomes" id="UP000483004"/>
    </source>
</evidence>
<dbReference type="RefSeq" id="WP_151542468.1">
    <property type="nucleotide sequence ID" value="NZ_WBMR01000076.1"/>
</dbReference>
<proteinExistence type="predicted"/>
<organism evidence="2 3">
    <name type="scientific">Actinomadura montaniterrae</name>
    <dbReference type="NCBI Taxonomy" id="1803903"/>
    <lineage>
        <taxon>Bacteria</taxon>
        <taxon>Bacillati</taxon>
        <taxon>Actinomycetota</taxon>
        <taxon>Actinomycetes</taxon>
        <taxon>Streptosporangiales</taxon>
        <taxon>Thermomonosporaceae</taxon>
        <taxon>Actinomadura</taxon>
    </lineage>
</organism>
<dbReference type="EMBL" id="WBMR01000076">
    <property type="protein sequence ID" value="KAB2376997.1"/>
    <property type="molecule type" value="Genomic_DNA"/>
</dbReference>
<keyword evidence="3" id="KW-1185">Reference proteome</keyword>
<accession>A0A6L3VYD3</accession>